<keyword evidence="2" id="KW-1185">Reference proteome</keyword>
<dbReference type="EMBL" id="JABSTV010001253">
    <property type="protein sequence ID" value="KAH7942870.1"/>
    <property type="molecule type" value="Genomic_DNA"/>
</dbReference>
<protein>
    <submittedName>
        <fullName evidence="1">Uncharacterized protein</fullName>
    </submittedName>
</protein>
<name>A0A9D4PH41_RHISA</name>
<sequence>MWSKTDAEDAWAGLLCTIGPKLNDTEQLPENHVCNYLFYDSVYKKGSTPFDPKNLDPELSIFLDGGKQLSKTTLGIGFAYKIRVLQLSFPMGFVAFDVDYDDFGNVCTKLNRYGAFTRLYTLNDILTYFQGVFDNAAELQDCLKLSR</sequence>
<evidence type="ECO:0000313" key="2">
    <source>
        <dbReference type="Proteomes" id="UP000821837"/>
    </source>
</evidence>
<reference evidence="1" key="1">
    <citation type="journal article" date="2020" name="Cell">
        <title>Large-Scale Comparative Analyses of Tick Genomes Elucidate Their Genetic Diversity and Vector Capacities.</title>
        <authorList>
            <consortium name="Tick Genome and Microbiome Consortium (TIGMIC)"/>
            <person name="Jia N."/>
            <person name="Wang J."/>
            <person name="Shi W."/>
            <person name="Du L."/>
            <person name="Sun Y."/>
            <person name="Zhan W."/>
            <person name="Jiang J.F."/>
            <person name="Wang Q."/>
            <person name="Zhang B."/>
            <person name="Ji P."/>
            <person name="Bell-Sakyi L."/>
            <person name="Cui X.M."/>
            <person name="Yuan T.T."/>
            <person name="Jiang B.G."/>
            <person name="Yang W.F."/>
            <person name="Lam T.T."/>
            <person name="Chang Q.C."/>
            <person name="Ding S.J."/>
            <person name="Wang X.J."/>
            <person name="Zhu J.G."/>
            <person name="Ruan X.D."/>
            <person name="Zhao L."/>
            <person name="Wei J.T."/>
            <person name="Ye R.Z."/>
            <person name="Que T.C."/>
            <person name="Du C.H."/>
            <person name="Zhou Y.H."/>
            <person name="Cheng J.X."/>
            <person name="Dai P.F."/>
            <person name="Guo W.B."/>
            <person name="Han X.H."/>
            <person name="Huang E.J."/>
            <person name="Li L.F."/>
            <person name="Wei W."/>
            <person name="Gao Y.C."/>
            <person name="Liu J.Z."/>
            <person name="Shao H.Z."/>
            <person name="Wang X."/>
            <person name="Wang C.C."/>
            <person name="Yang T.C."/>
            <person name="Huo Q.B."/>
            <person name="Li W."/>
            <person name="Chen H.Y."/>
            <person name="Chen S.E."/>
            <person name="Zhou L.G."/>
            <person name="Ni X.B."/>
            <person name="Tian J.H."/>
            <person name="Sheng Y."/>
            <person name="Liu T."/>
            <person name="Pan Y.S."/>
            <person name="Xia L.Y."/>
            <person name="Li J."/>
            <person name="Zhao F."/>
            <person name="Cao W.C."/>
        </authorList>
    </citation>
    <scope>NUCLEOTIDE SEQUENCE</scope>
    <source>
        <strain evidence="1">Rsan-2018</strain>
    </source>
</reference>
<proteinExistence type="predicted"/>
<dbReference type="AlphaFoldDB" id="A0A9D4PH41"/>
<gene>
    <name evidence="1" type="ORF">HPB52_002047</name>
</gene>
<dbReference type="Proteomes" id="UP000821837">
    <property type="component" value="Unassembled WGS sequence"/>
</dbReference>
<evidence type="ECO:0000313" key="1">
    <source>
        <dbReference type="EMBL" id="KAH7942870.1"/>
    </source>
</evidence>
<comment type="caution">
    <text evidence="1">The sequence shown here is derived from an EMBL/GenBank/DDBJ whole genome shotgun (WGS) entry which is preliminary data.</text>
</comment>
<organism evidence="1 2">
    <name type="scientific">Rhipicephalus sanguineus</name>
    <name type="common">Brown dog tick</name>
    <name type="synonym">Ixodes sanguineus</name>
    <dbReference type="NCBI Taxonomy" id="34632"/>
    <lineage>
        <taxon>Eukaryota</taxon>
        <taxon>Metazoa</taxon>
        <taxon>Ecdysozoa</taxon>
        <taxon>Arthropoda</taxon>
        <taxon>Chelicerata</taxon>
        <taxon>Arachnida</taxon>
        <taxon>Acari</taxon>
        <taxon>Parasitiformes</taxon>
        <taxon>Ixodida</taxon>
        <taxon>Ixodoidea</taxon>
        <taxon>Ixodidae</taxon>
        <taxon>Rhipicephalinae</taxon>
        <taxon>Rhipicephalus</taxon>
        <taxon>Rhipicephalus</taxon>
    </lineage>
</organism>
<accession>A0A9D4PH41</accession>
<reference evidence="1" key="2">
    <citation type="submission" date="2021-09" db="EMBL/GenBank/DDBJ databases">
        <authorList>
            <person name="Jia N."/>
            <person name="Wang J."/>
            <person name="Shi W."/>
            <person name="Du L."/>
            <person name="Sun Y."/>
            <person name="Zhan W."/>
            <person name="Jiang J."/>
            <person name="Wang Q."/>
            <person name="Zhang B."/>
            <person name="Ji P."/>
            <person name="Sakyi L.B."/>
            <person name="Cui X."/>
            <person name="Yuan T."/>
            <person name="Jiang B."/>
            <person name="Yang W."/>
            <person name="Lam T.T.-Y."/>
            <person name="Chang Q."/>
            <person name="Ding S."/>
            <person name="Wang X."/>
            <person name="Zhu J."/>
            <person name="Ruan X."/>
            <person name="Zhao L."/>
            <person name="Wei J."/>
            <person name="Que T."/>
            <person name="Du C."/>
            <person name="Cheng J."/>
            <person name="Dai P."/>
            <person name="Han X."/>
            <person name="Huang E."/>
            <person name="Gao Y."/>
            <person name="Liu J."/>
            <person name="Shao H."/>
            <person name="Ye R."/>
            <person name="Li L."/>
            <person name="Wei W."/>
            <person name="Wang X."/>
            <person name="Wang C."/>
            <person name="Huo Q."/>
            <person name="Li W."/>
            <person name="Guo W."/>
            <person name="Chen H."/>
            <person name="Chen S."/>
            <person name="Zhou L."/>
            <person name="Zhou L."/>
            <person name="Ni X."/>
            <person name="Tian J."/>
            <person name="Zhou Y."/>
            <person name="Sheng Y."/>
            <person name="Liu T."/>
            <person name="Pan Y."/>
            <person name="Xia L."/>
            <person name="Li J."/>
            <person name="Zhao F."/>
            <person name="Cao W."/>
        </authorList>
    </citation>
    <scope>NUCLEOTIDE SEQUENCE</scope>
    <source>
        <strain evidence="1">Rsan-2018</strain>
        <tissue evidence="1">Larvae</tissue>
    </source>
</reference>